<feature type="domain" description="HMG box" evidence="8">
    <location>
        <begin position="127"/>
        <end position="194"/>
    </location>
</feature>
<keyword evidence="1" id="KW-0597">Phosphoprotein</keyword>
<protein>
    <recommendedName>
        <fullName evidence="8">HMG box domain-containing protein</fullName>
    </recommendedName>
</protein>
<dbReference type="Pfam" id="PF00505">
    <property type="entry name" value="HMG_box"/>
    <property type="match status" value="1"/>
</dbReference>
<dbReference type="InterPro" id="IPR036910">
    <property type="entry name" value="HMG_box_dom_sf"/>
</dbReference>
<dbReference type="PROSITE" id="PS50118">
    <property type="entry name" value="HMG_BOX_2"/>
    <property type="match status" value="1"/>
</dbReference>
<keyword evidence="10" id="KW-1185">Reference proteome</keyword>
<dbReference type="EnsemblMetazoa" id="AMIN000258-RA">
    <property type="protein sequence ID" value="AMIN000258-PA"/>
    <property type="gene ID" value="AMIN000258"/>
</dbReference>
<reference evidence="10" key="1">
    <citation type="submission" date="2013-03" db="EMBL/GenBank/DDBJ databases">
        <title>The Genome Sequence of Anopheles minimus MINIMUS1.</title>
        <authorList>
            <consortium name="The Broad Institute Genomics Platform"/>
            <person name="Neafsey D.E."/>
            <person name="Walton C."/>
            <person name="Walker B."/>
            <person name="Young S.K."/>
            <person name="Zeng Q."/>
            <person name="Gargeya S."/>
            <person name="Fitzgerald M."/>
            <person name="Haas B."/>
            <person name="Abouelleil A."/>
            <person name="Allen A.W."/>
            <person name="Alvarado L."/>
            <person name="Arachchi H.M."/>
            <person name="Berlin A.M."/>
            <person name="Chapman S.B."/>
            <person name="Gainer-Dewar J."/>
            <person name="Goldberg J."/>
            <person name="Griggs A."/>
            <person name="Gujja S."/>
            <person name="Hansen M."/>
            <person name="Howarth C."/>
            <person name="Imamovic A."/>
            <person name="Ireland A."/>
            <person name="Larimer J."/>
            <person name="McCowan C."/>
            <person name="Murphy C."/>
            <person name="Pearson M."/>
            <person name="Poon T.W."/>
            <person name="Priest M."/>
            <person name="Roberts A."/>
            <person name="Saif S."/>
            <person name="Shea T."/>
            <person name="Sisk P."/>
            <person name="Sykes S."/>
            <person name="Wortman J."/>
            <person name="Nusbaum C."/>
            <person name="Birren B."/>
        </authorList>
    </citation>
    <scope>NUCLEOTIDE SEQUENCE [LARGE SCALE GENOMIC DNA]</scope>
    <source>
        <strain evidence="10">MINIMUS1</strain>
    </source>
</reference>
<evidence type="ECO:0000256" key="1">
    <source>
        <dbReference type="ARBA" id="ARBA00022553"/>
    </source>
</evidence>
<evidence type="ECO:0000259" key="8">
    <source>
        <dbReference type="PROSITE" id="PS50118"/>
    </source>
</evidence>
<dbReference type="GO" id="GO:0005634">
    <property type="term" value="C:nucleus"/>
    <property type="evidence" value="ECO:0007669"/>
    <property type="project" value="UniProtKB-UniRule"/>
</dbReference>
<dbReference type="STRING" id="112268.A0A182VQC9"/>
<keyword evidence="3 6" id="KW-0238">DNA-binding</keyword>
<keyword evidence="4" id="KW-0804">Transcription</keyword>
<evidence type="ECO:0000256" key="7">
    <source>
        <dbReference type="SAM" id="MobiDB-lite"/>
    </source>
</evidence>
<dbReference type="Gene3D" id="1.10.30.10">
    <property type="entry name" value="High mobility group box domain"/>
    <property type="match status" value="1"/>
</dbReference>
<dbReference type="PANTHER" id="PTHR13059:SF10">
    <property type="entry name" value="HMG BOX TRANSCRIPTION FACTOR BBX"/>
    <property type="match status" value="1"/>
</dbReference>
<feature type="compositionally biased region" description="Basic and acidic residues" evidence="7">
    <location>
        <begin position="472"/>
        <end position="489"/>
    </location>
</feature>
<evidence type="ECO:0000256" key="5">
    <source>
        <dbReference type="ARBA" id="ARBA00023242"/>
    </source>
</evidence>
<feature type="compositionally biased region" description="Basic residues" evidence="7">
    <location>
        <begin position="445"/>
        <end position="456"/>
    </location>
</feature>
<dbReference type="InterPro" id="IPR052412">
    <property type="entry name" value="CC-Dev_Transcription_Reg"/>
</dbReference>
<evidence type="ECO:0000256" key="4">
    <source>
        <dbReference type="ARBA" id="ARBA00023163"/>
    </source>
</evidence>
<name>A0A182VQC9_9DIPT</name>
<evidence type="ECO:0000313" key="9">
    <source>
        <dbReference type="EnsemblMetazoa" id="AMIN000258-PA"/>
    </source>
</evidence>
<organism evidence="9 10">
    <name type="scientific">Anopheles minimus</name>
    <dbReference type="NCBI Taxonomy" id="112268"/>
    <lineage>
        <taxon>Eukaryota</taxon>
        <taxon>Metazoa</taxon>
        <taxon>Ecdysozoa</taxon>
        <taxon>Arthropoda</taxon>
        <taxon>Hexapoda</taxon>
        <taxon>Insecta</taxon>
        <taxon>Pterygota</taxon>
        <taxon>Neoptera</taxon>
        <taxon>Endopterygota</taxon>
        <taxon>Diptera</taxon>
        <taxon>Nematocera</taxon>
        <taxon>Culicoidea</taxon>
        <taxon>Culicidae</taxon>
        <taxon>Anophelinae</taxon>
        <taxon>Anopheles</taxon>
    </lineage>
</organism>
<feature type="region of interest" description="Disordered" evidence="7">
    <location>
        <begin position="409"/>
        <end position="495"/>
    </location>
</feature>
<dbReference type="InterPro" id="IPR009071">
    <property type="entry name" value="HMG_box_dom"/>
</dbReference>
<dbReference type="VEuPathDB" id="VectorBase:AMIN000258"/>
<keyword evidence="5 6" id="KW-0539">Nucleus</keyword>
<dbReference type="SUPFAM" id="SSF47095">
    <property type="entry name" value="HMG-box"/>
    <property type="match status" value="1"/>
</dbReference>
<proteinExistence type="predicted"/>
<feature type="compositionally biased region" description="Low complexity" evidence="7">
    <location>
        <begin position="420"/>
        <end position="431"/>
    </location>
</feature>
<feature type="DNA-binding region" description="HMG box" evidence="6">
    <location>
        <begin position="127"/>
        <end position="194"/>
    </location>
</feature>
<accession>A0A182VQC9</accession>
<reference evidence="9" key="2">
    <citation type="submission" date="2020-05" db="UniProtKB">
        <authorList>
            <consortium name="EnsemblMetazoa"/>
        </authorList>
    </citation>
    <scope>IDENTIFICATION</scope>
    <source>
        <strain evidence="9">MINIMUS1</strain>
    </source>
</reference>
<dbReference type="Proteomes" id="UP000075920">
    <property type="component" value="Unassembled WGS sequence"/>
</dbReference>
<feature type="compositionally biased region" description="Polar residues" evidence="7">
    <location>
        <begin position="457"/>
        <end position="467"/>
    </location>
</feature>
<keyword evidence="2" id="KW-0805">Transcription regulation</keyword>
<evidence type="ECO:0000313" key="10">
    <source>
        <dbReference type="Proteomes" id="UP000075920"/>
    </source>
</evidence>
<dbReference type="GO" id="GO:0000977">
    <property type="term" value="F:RNA polymerase II transcription regulatory region sequence-specific DNA binding"/>
    <property type="evidence" value="ECO:0007669"/>
    <property type="project" value="TreeGrafter"/>
</dbReference>
<dbReference type="PANTHER" id="PTHR13059">
    <property type="entry name" value="HMG-BOX TRANSCRIPTION FACTOR BBX"/>
    <property type="match status" value="1"/>
</dbReference>
<evidence type="ECO:0000256" key="6">
    <source>
        <dbReference type="PROSITE-ProRule" id="PRU00267"/>
    </source>
</evidence>
<evidence type="ECO:0000256" key="2">
    <source>
        <dbReference type="ARBA" id="ARBA00023015"/>
    </source>
</evidence>
<dbReference type="SMART" id="SM00398">
    <property type="entry name" value="HMG"/>
    <property type="match status" value="1"/>
</dbReference>
<dbReference type="AlphaFoldDB" id="A0A182VQC9"/>
<feature type="region of interest" description="Disordered" evidence="7">
    <location>
        <begin position="75"/>
        <end position="95"/>
    </location>
</feature>
<dbReference type="GO" id="GO:0000981">
    <property type="term" value="F:DNA-binding transcription factor activity, RNA polymerase II-specific"/>
    <property type="evidence" value="ECO:0007669"/>
    <property type="project" value="TreeGrafter"/>
</dbReference>
<evidence type="ECO:0000256" key="3">
    <source>
        <dbReference type="ARBA" id="ARBA00023125"/>
    </source>
</evidence>
<sequence>MMQNSAYGNPMLDCKSAIPQISLPHQTMDINEKDHIANNNNNSVANNNCCKPVENLDGSQRNCFQILHNVHIKTEDDREIQSPTGKPGATQPKEEIVETSENVFAVDQKDLTVSVQTDIKDVNQYLQRRPMNAFLIFCKRHRGLIKIYFDEENRAITTKLGKWWNQLTDEQKEPYQRLSKEHKNKVLDVNPNYPWCKQKVATPCTNNVSSVSSLAVVEPAADPVTTPVATISDERLEAAEALVSLSGGIKVRPLTTFKLADESDMGSLNLLCTEPGRQPLGDRAVQPEESPRCIQPVQVTPTTSGLMTAAGDVPRAARACKARRYNDFMNEMYPRAQSKRLKMLNKSPKISKQHSRAARTQTTINSTHTVDPNIAKNIIEGLEKELEAKVAELPALSIDHFFSILNEEKKRKKPQNAQPTTSSAGTAAVAVPMVPSTSTKLVGSSKRKSPKERITHHPQSSTEQRQTIIICHKPDTSDGIGHARPDLLDNRTTFH</sequence>